<evidence type="ECO:0000256" key="6">
    <source>
        <dbReference type="ARBA" id="ARBA00011889"/>
    </source>
</evidence>
<gene>
    <name evidence="13" type="ORF">JCM16418_1617</name>
</gene>
<protein>
    <recommendedName>
        <fullName evidence="7">Pyrimidine-nucleoside phosphorylase</fullName>
        <ecNumber evidence="6">2.4.2.2</ecNumber>
    </recommendedName>
</protein>
<dbReference type="GO" id="GO:0006213">
    <property type="term" value="P:pyrimidine nucleoside metabolic process"/>
    <property type="evidence" value="ECO:0007669"/>
    <property type="project" value="InterPro"/>
</dbReference>
<dbReference type="Gene3D" id="3.90.1170.30">
    <property type="entry name" value="Pyrimidine nucleoside phosphorylase-like, C-terminal domain"/>
    <property type="match status" value="1"/>
</dbReference>
<comment type="similarity">
    <text evidence="4">Belongs to the thymidine/pyrimidine-nucleoside phosphorylase family.</text>
</comment>
<evidence type="ECO:0000256" key="2">
    <source>
        <dbReference type="ARBA" id="ARBA00001958"/>
    </source>
</evidence>
<dbReference type="STRING" id="1236976.JCM16418_1617"/>
<evidence type="ECO:0000256" key="3">
    <source>
        <dbReference type="ARBA" id="ARBA00003877"/>
    </source>
</evidence>
<keyword evidence="9" id="KW-0808">Transferase</keyword>
<keyword evidence="8" id="KW-0328">Glycosyltransferase</keyword>
<name>W7Y9D4_9BACL</name>
<dbReference type="SUPFAM" id="SSF52418">
    <property type="entry name" value="Nucleoside phosphorylase/phosphoribosyltransferase catalytic domain"/>
    <property type="match status" value="1"/>
</dbReference>
<dbReference type="PANTHER" id="PTHR10515:SF0">
    <property type="entry name" value="THYMIDINE PHOSPHORYLASE"/>
    <property type="match status" value="1"/>
</dbReference>
<dbReference type="NCBIfam" id="NF004490">
    <property type="entry name" value="PRK05820.1"/>
    <property type="match status" value="1"/>
</dbReference>
<dbReference type="InterPro" id="IPR017459">
    <property type="entry name" value="Glycosyl_Trfase_fam3_N_dom"/>
</dbReference>
<evidence type="ECO:0000256" key="5">
    <source>
        <dbReference type="ARBA" id="ARBA00011738"/>
    </source>
</evidence>
<comment type="catalytic activity">
    <reaction evidence="1">
        <text>2'-deoxyuridine + phosphate = 2-deoxy-alpha-D-ribose 1-phosphate + uracil</text>
        <dbReference type="Rhea" id="RHEA:22824"/>
        <dbReference type="ChEBI" id="CHEBI:16450"/>
        <dbReference type="ChEBI" id="CHEBI:17568"/>
        <dbReference type="ChEBI" id="CHEBI:43474"/>
        <dbReference type="ChEBI" id="CHEBI:57259"/>
        <dbReference type="EC" id="2.4.2.2"/>
    </reaction>
</comment>
<evidence type="ECO:0000256" key="11">
    <source>
        <dbReference type="ARBA" id="ARBA00048525"/>
    </source>
</evidence>
<dbReference type="InterPro" id="IPR018090">
    <property type="entry name" value="Pyrmidine_PPas_bac/euk"/>
</dbReference>
<comment type="catalytic activity">
    <reaction evidence="10">
        <text>uridine + phosphate = alpha-D-ribose 1-phosphate + uracil</text>
        <dbReference type="Rhea" id="RHEA:24388"/>
        <dbReference type="ChEBI" id="CHEBI:16704"/>
        <dbReference type="ChEBI" id="CHEBI:17568"/>
        <dbReference type="ChEBI" id="CHEBI:43474"/>
        <dbReference type="ChEBI" id="CHEBI:57720"/>
        <dbReference type="EC" id="2.4.2.2"/>
    </reaction>
</comment>
<dbReference type="Pfam" id="PF02885">
    <property type="entry name" value="Glycos_trans_3N"/>
    <property type="match status" value="1"/>
</dbReference>
<dbReference type="GO" id="GO:0005829">
    <property type="term" value="C:cytosol"/>
    <property type="evidence" value="ECO:0007669"/>
    <property type="project" value="TreeGrafter"/>
</dbReference>
<comment type="subunit">
    <text evidence="5">Homodimer.</text>
</comment>
<evidence type="ECO:0000313" key="13">
    <source>
        <dbReference type="EMBL" id="GAF07590.1"/>
    </source>
</evidence>
<dbReference type="InterPro" id="IPR036320">
    <property type="entry name" value="Glycosyl_Trfase_fam3_N_dom_sf"/>
</dbReference>
<dbReference type="Proteomes" id="UP000019364">
    <property type="component" value="Unassembled WGS sequence"/>
</dbReference>
<evidence type="ECO:0000313" key="14">
    <source>
        <dbReference type="Proteomes" id="UP000019364"/>
    </source>
</evidence>
<comment type="function">
    <text evidence="3">Catalyzes phosphorolysis of the pyrimidine nucleosides uridine, thymidine and 2'-deoxyuridine with the formation of the corresponding pyrimidine base and ribose-1-phosphate.</text>
</comment>
<comment type="cofactor">
    <cofactor evidence="2">
        <name>K(+)</name>
        <dbReference type="ChEBI" id="CHEBI:29103"/>
    </cofactor>
</comment>
<evidence type="ECO:0000256" key="8">
    <source>
        <dbReference type="ARBA" id="ARBA00022676"/>
    </source>
</evidence>
<dbReference type="PANTHER" id="PTHR10515">
    <property type="entry name" value="THYMIDINE PHOSPHORYLASE"/>
    <property type="match status" value="1"/>
</dbReference>
<dbReference type="SUPFAM" id="SSF54680">
    <property type="entry name" value="Pyrimidine nucleoside phosphorylase C-terminal domain"/>
    <property type="match status" value="1"/>
</dbReference>
<dbReference type="Pfam" id="PF07831">
    <property type="entry name" value="PYNP_C"/>
    <property type="match status" value="1"/>
</dbReference>
<dbReference type="GO" id="GO:0004645">
    <property type="term" value="F:1,4-alpha-oligoglucan phosphorylase activity"/>
    <property type="evidence" value="ECO:0007669"/>
    <property type="project" value="InterPro"/>
</dbReference>
<dbReference type="OrthoDB" id="9763887at2"/>
<organism evidence="13 14">
    <name type="scientific">Paenibacillus pini JCM 16418</name>
    <dbReference type="NCBI Taxonomy" id="1236976"/>
    <lineage>
        <taxon>Bacteria</taxon>
        <taxon>Bacillati</taxon>
        <taxon>Bacillota</taxon>
        <taxon>Bacilli</taxon>
        <taxon>Bacillales</taxon>
        <taxon>Paenibacillaceae</taxon>
        <taxon>Paenibacillus</taxon>
    </lineage>
</organism>
<dbReference type="InterPro" id="IPR013102">
    <property type="entry name" value="PYNP_C"/>
</dbReference>
<dbReference type="NCBIfam" id="TIGR02644">
    <property type="entry name" value="Y_phosphoryl"/>
    <property type="match status" value="1"/>
</dbReference>
<dbReference type="FunFam" id="3.40.1030.10:FF:000003">
    <property type="entry name" value="Pyrimidine-nucleoside phosphorylase"/>
    <property type="match status" value="1"/>
</dbReference>
<dbReference type="eggNOG" id="COG0213">
    <property type="taxonomic scope" value="Bacteria"/>
</dbReference>
<dbReference type="SUPFAM" id="SSF47648">
    <property type="entry name" value="Nucleoside phosphorylase/phosphoribosyltransferase N-terminal domain"/>
    <property type="match status" value="1"/>
</dbReference>
<feature type="domain" description="Pyrimidine nucleoside phosphorylase C-terminal" evidence="12">
    <location>
        <begin position="345"/>
        <end position="417"/>
    </location>
</feature>
<accession>W7Y9D4</accession>
<dbReference type="Pfam" id="PF00591">
    <property type="entry name" value="Glycos_transf_3"/>
    <property type="match status" value="1"/>
</dbReference>
<dbReference type="InterPro" id="IPR017872">
    <property type="entry name" value="Pyrmidine_PPase_CS"/>
</dbReference>
<sequence length="432" mass="46294">MRMSDLILKKKHGEILTKEEITFMISKYSSDEIPDYQMAAFAMAVCFQGMDDAEVSYLTHEMAFSGDTIDLSGIDGIKVDKHSSGGVGDKTSLIVLPLVASLGIKVAKMSGRGLGHTGGTLDKLEAIEGFRIELSDDEFIQTVNEVGISLIGQTLNLVPADKKLYGLRDATGTVDSIPLIASSIMSKKIASGADAIVLDVKVGSGAFMKTVDDAKELAKLMVSIGSKLNRKTVAILSNMEEPLGHEVGNANEIKEVVEVLKGHGETKLTELCLELAAQMMVLGEKQSNKEEAIVELREAISSGKALEKFKEFIEAQGGNSGFIDDYSLLPQAKETIEVLSETSGYITAIDAEEVGISAMLLGAGRKTKADKIDYAVGITVLKKTGSKVEKGDVIAHIHSNGNHEDSVAKLKKAFTIENTAPVVDPIIYEVIQ</sequence>
<dbReference type="NCBIfam" id="NF004747">
    <property type="entry name" value="PRK06078.1"/>
    <property type="match status" value="1"/>
</dbReference>
<dbReference type="PIRSF" id="PIRSF000478">
    <property type="entry name" value="TP_PyNP"/>
    <property type="match status" value="1"/>
</dbReference>
<dbReference type="InterPro" id="IPR035902">
    <property type="entry name" value="Nuc_phospho_transferase"/>
</dbReference>
<evidence type="ECO:0000256" key="10">
    <source>
        <dbReference type="ARBA" id="ARBA00048453"/>
    </source>
</evidence>
<dbReference type="RefSeq" id="WP_036647228.1">
    <property type="nucleotide sequence ID" value="NZ_BAVZ01000004.1"/>
</dbReference>
<dbReference type="EC" id="2.4.2.2" evidence="6"/>
<dbReference type="Gene3D" id="3.40.1030.10">
    <property type="entry name" value="Nucleoside phosphorylase/phosphoribosyltransferase catalytic domain"/>
    <property type="match status" value="1"/>
</dbReference>
<dbReference type="InterPro" id="IPR000312">
    <property type="entry name" value="Glycosyl_Trfase_fam3"/>
</dbReference>
<keyword evidence="14" id="KW-1185">Reference proteome</keyword>
<dbReference type="InterPro" id="IPR036566">
    <property type="entry name" value="PYNP-like_C_sf"/>
</dbReference>
<evidence type="ECO:0000256" key="9">
    <source>
        <dbReference type="ARBA" id="ARBA00022679"/>
    </source>
</evidence>
<reference evidence="13 14" key="1">
    <citation type="journal article" date="2014" name="Genome Announc.">
        <title>Draft Genome Sequence of Paenibacillus pini JCM 16418T, Isolated from the Rhizosphere of Pine Tree.</title>
        <authorList>
            <person name="Yuki M."/>
            <person name="Oshima K."/>
            <person name="Suda W."/>
            <person name="Oshida Y."/>
            <person name="Kitamura K."/>
            <person name="Iida Y."/>
            <person name="Hattori M."/>
            <person name="Ohkuma M."/>
        </authorList>
    </citation>
    <scope>NUCLEOTIDE SEQUENCE [LARGE SCALE GENOMIC DNA]</scope>
    <source>
        <strain evidence="13 14">JCM 16418</strain>
    </source>
</reference>
<proteinExistence type="inferred from homology"/>
<comment type="catalytic activity">
    <reaction evidence="11">
        <text>thymidine + phosphate = 2-deoxy-alpha-D-ribose 1-phosphate + thymine</text>
        <dbReference type="Rhea" id="RHEA:16037"/>
        <dbReference type="ChEBI" id="CHEBI:17748"/>
        <dbReference type="ChEBI" id="CHEBI:17821"/>
        <dbReference type="ChEBI" id="CHEBI:43474"/>
        <dbReference type="ChEBI" id="CHEBI:57259"/>
        <dbReference type="EC" id="2.4.2.2"/>
    </reaction>
</comment>
<dbReference type="Gene3D" id="1.20.970.10">
    <property type="entry name" value="Transferase, Pyrimidine Nucleoside Phosphorylase, Chain C"/>
    <property type="match status" value="1"/>
</dbReference>
<dbReference type="GO" id="GO:0006206">
    <property type="term" value="P:pyrimidine nucleobase metabolic process"/>
    <property type="evidence" value="ECO:0007669"/>
    <property type="project" value="InterPro"/>
</dbReference>
<dbReference type="EMBL" id="BAVZ01000004">
    <property type="protein sequence ID" value="GAF07590.1"/>
    <property type="molecule type" value="Genomic_DNA"/>
</dbReference>
<dbReference type="AlphaFoldDB" id="W7Y9D4"/>
<evidence type="ECO:0000259" key="12">
    <source>
        <dbReference type="SMART" id="SM00941"/>
    </source>
</evidence>
<dbReference type="PROSITE" id="PS00647">
    <property type="entry name" value="THYMID_PHOSPHORYLASE"/>
    <property type="match status" value="1"/>
</dbReference>
<comment type="caution">
    <text evidence="13">The sequence shown here is derived from an EMBL/GenBank/DDBJ whole genome shotgun (WGS) entry which is preliminary data.</text>
</comment>
<evidence type="ECO:0000256" key="4">
    <source>
        <dbReference type="ARBA" id="ARBA00006915"/>
    </source>
</evidence>
<evidence type="ECO:0000256" key="1">
    <source>
        <dbReference type="ARBA" id="ARBA00001066"/>
    </source>
</evidence>
<evidence type="ECO:0000256" key="7">
    <source>
        <dbReference type="ARBA" id="ARBA00014680"/>
    </source>
</evidence>
<dbReference type="GO" id="GO:0009032">
    <property type="term" value="F:thymidine phosphorylase activity"/>
    <property type="evidence" value="ECO:0007669"/>
    <property type="project" value="TreeGrafter"/>
</dbReference>
<dbReference type="InterPro" id="IPR000053">
    <property type="entry name" value="Thymidine/pyrmidine_PPase"/>
</dbReference>
<dbReference type="SMART" id="SM00941">
    <property type="entry name" value="PYNP_C"/>
    <property type="match status" value="1"/>
</dbReference>